<evidence type="ECO:0000313" key="2">
    <source>
        <dbReference type="EMBL" id="CAN13151.1"/>
    </source>
</evidence>
<sequence length="564" mass="60551">METTVHPLRKPCPSRSSSPAWGASGLPRSTLETPLGPVQALRPPAQRSWSPEPSGRPYQAWEATALRQKKLCPLSLSSLPREAAANLSCRSQTLLQEAQVRGSLELLPRSPELSDLQTQASEEAAALPLRRICHVSLMEQPLGTTAHLLGSPELSHKSTAVATARSRRSRSRVRSSSLPPRTSPPSGSQAAAAAHLERLSDLLHTSQATAPQWRSPDPSAKLASPPMGSTTLPSTWTAPQSRLTARPSRSPEPPLRESRRRERDPQPREKKPTWKEDQPPLPQREAKSPIPGMEPRLPGQPLPLQPPGQPLPSLPLQPQEQPLRLQPKGQPRPPLIVQPLGQPLPPRMLLPPGQRQPPQPLLPPEQPQLFLPPGQPQPLLPPGQPQPPGPLLPPGPSLTTEPDPRSVSLDPPAPRSRLPTRLLRSLLARMPGGAGLSAAANATTMKSRSAATAETNPTMGPSDVAAGSCPGETAAAESPGATCSATSSSRLSEAASADLRAPSPEAQSAPRSRRFPWRRSADKHARKASRSAPRSARRRDAASSSRSNSRTRRWATCVRTACCF</sequence>
<evidence type="ECO:0000256" key="1">
    <source>
        <dbReference type="SAM" id="MobiDB-lite"/>
    </source>
</evidence>
<organism evidence="2">
    <name type="scientific">Sus scrofa</name>
    <name type="common">Pig</name>
    <dbReference type="NCBI Taxonomy" id="9823"/>
    <lineage>
        <taxon>Eukaryota</taxon>
        <taxon>Metazoa</taxon>
        <taxon>Chordata</taxon>
        <taxon>Craniata</taxon>
        <taxon>Vertebrata</taxon>
        <taxon>Euteleostomi</taxon>
        <taxon>Mammalia</taxon>
        <taxon>Eutheria</taxon>
        <taxon>Laurasiatheria</taxon>
        <taxon>Artiodactyla</taxon>
        <taxon>Suina</taxon>
        <taxon>Suidae</taxon>
        <taxon>Sus</taxon>
    </lineage>
</organism>
<feature type="compositionally biased region" description="Low complexity" evidence="1">
    <location>
        <begin position="415"/>
        <end position="429"/>
    </location>
</feature>
<accession>A5GFU1</accession>
<dbReference type="AlphaFoldDB" id="A5GFU1"/>
<feature type="compositionally biased region" description="Polar residues" evidence="1">
    <location>
        <begin position="481"/>
        <end position="491"/>
    </location>
</feature>
<dbReference type="EMBL" id="CR956413">
    <property type="protein sequence ID" value="CAN13151.1"/>
    <property type="molecule type" value="Genomic_DNA"/>
</dbReference>
<dbReference type="HOGENOM" id="CLU_437395_0_0_1"/>
<feature type="compositionally biased region" description="Pro residues" evidence="1">
    <location>
        <begin position="330"/>
        <end position="366"/>
    </location>
</feature>
<feature type="compositionally biased region" description="Polar residues" evidence="1">
    <location>
        <begin position="227"/>
        <end position="243"/>
    </location>
</feature>
<reference evidence="2" key="1">
    <citation type="submission" date="2007-05" db="EMBL/GenBank/DDBJ databases">
        <authorList>
            <person name="Wright D."/>
        </authorList>
    </citation>
    <scope>NUCLEOTIDE SEQUENCE</scope>
</reference>
<feature type="compositionally biased region" description="Low complexity" evidence="1">
    <location>
        <begin position="174"/>
        <end position="193"/>
    </location>
</feature>
<feature type="compositionally biased region" description="Polar residues" evidence="1">
    <location>
        <begin position="440"/>
        <end position="459"/>
    </location>
</feature>
<gene>
    <name evidence="2" type="primary">GNAS</name>
    <name evidence="2" type="ORF">CH242-247L10.1-021</name>
</gene>
<feature type="compositionally biased region" description="Pro residues" evidence="1">
    <location>
        <begin position="373"/>
        <end position="396"/>
    </location>
</feature>
<feature type="compositionally biased region" description="Low complexity" evidence="1">
    <location>
        <begin position="316"/>
        <end position="327"/>
    </location>
</feature>
<name>A5GFU1_PIG</name>
<feature type="region of interest" description="Disordered" evidence="1">
    <location>
        <begin position="147"/>
        <end position="193"/>
    </location>
</feature>
<feature type="region of interest" description="Disordered" evidence="1">
    <location>
        <begin position="1"/>
        <end position="57"/>
    </location>
</feature>
<feature type="compositionally biased region" description="Basic and acidic residues" evidence="1">
    <location>
        <begin position="254"/>
        <end position="278"/>
    </location>
</feature>
<feature type="region of interest" description="Disordered" evidence="1">
    <location>
        <begin position="208"/>
        <end position="550"/>
    </location>
</feature>
<feature type="compositionally biased region" description="Pro residues" evidence="1">
    <location>
        <begin position="298"/>
        <end position="315"/>
    </location>
</feature>
<protein>
    <submittedName>
        <fullName evidence="2">GNAS complex locus</fullName>
    </submittedName>
</protein>
<proteinExistence type="predicted"/>